<dbReference type="Proteomes" id="UP000198290">
    <property type="component" value="Chromosome"/>
</dbReference>
<protein>
    <submittedName>
        <fullName evidence="7">Sigma factor, ECF subfamily</fullName>
    </submittedName>
</protein>
<dbReference type="GO" id="GO:0003677">
    <property type="term" value="F:DNA binding"/>
    <property type="evidence" value="ECO:0007669"/>
    <property type="project" value="InterPro"/>
</dbReference>
<keyword evidence="4" id="KW-0804">Transcription</keyword>
<dbReference type="GO" id="GO:0016987">
    <property type="term" value="F:sigma factor activity"/>
    <property type="evidence" value="ECO:0007669"/>
    <property type="project" value="UniProtKB-KW"/>
</dbReference>
<proteinExistence type="inferred from homology"/>
<gene>
    <name evidence="7" type="ORF">DLM_3651</name>
</gene>
<dbReference type="InterPro" id="IPR014284">
    <property type="entry name" value="RNA_pol_sigma-70_dom"/>
</dbReference>
<evidence type="ECO:0000256" key="4">
    <source>
        <dbReference type="ARBA" id="ARBA00023163"/>
    </source>
</evidence>
<evidence type="ECO:0000313" key="7">
    <source>
        <dbReference type="EMBL" id="BBF87236.1"/>
    </source>
</evidence>
<organism evidence="7 8">
    <name type="scientific">Aquitalea magnusonii</name>
    <dbReference type="NCBI Taxonomy" id="332411"/>
    <lineage>
        <taxon>Bacteria</taxon>
        <taxon>Pseudomonadati</taxon>
        <taxon>Pseudomonadota</taxon>
        <taxon>Betaproteobacteria</taxon>
        <taxon>Neisseriales</taxon>
        <taxon>Chromobacteriaceae</taxon>
        <taxon>Aquitalea</taxon>
    </lineage>
</organism>
<dbReference type="Pfam" id="PF04542">
    <property type="entry name" value="Sigma70_r2"/>
    <property type="match status" value="1"/>
</dbReference>
<accession>A0A3G9GRZ8</accession>
<dbReference type="Pfam" id="PF08281">
    <property type="entry name" value="Sigma70_r4_2"/>
    <property type="match status" value="1"/>
</dbReference>
<dbReference type="NCBIfam" id="TIGR02937">
    <property type="entry name" value="sigma70-ECF"/>
    <property type="match status" value="1"/>
</dbReference>
<evidence type="ECO:0000259" key="5">
    <source>
        <dbReference type="Pfam" id="PF04542"/>
    </source>
</evidence>
<dbReference type="InterPro" id="IPR013249">
    <property type="entry name" value="RNA_pol_sigma70_r4_t2"/>
</dbReference>
<feature type="domain" description="RNA polymerase sigma-70 region 2" evidence="5">
    <location>
        <begin position="18"/>
        <end position="84"/>
    </location>
</feature>
<keyword evidence="8" id="KW-1185">Reference proteome</keyword>
<dbReference type="EMBL" id="AP018823">
    <property type="protein sequence ID" value="BBF87236.1"/>
    <property type="molecule type" value="Genomic_DNA"/>
</dbReference>
<keyword evidence="2" id="KW-0805">Transcription regulation</keyword>
<dbReference type="GO" id="GO:0006352">
    <property type="term" value="P:DNA-templated transcription initiation"/>
    <property type="evidence" value="ECO:0007669"/>
    <property type="project" value="InterPro"/>
</dbReference>
<dbReference type="PANTHER" id="PTHR43133">
    <property type="entry name" value="RNA POLYMERASE ECF-TYPE SIGMA FACTO"/>
    <property type="match status" value="1"/>
</dbReference>
<comment type="similarity">
    <text evidence="1">Belongs to the sigma-70 factor family. ECF subfamily.</text>
</comment>
<dbReference type="AlphaFoldDB" id="A0A3G9GRZ8"/>
<dbReference type="NCBIfam" id="NF007232">
    <property type="entry name" value="PRK09651.1"/>
    <property type="match status" value="1"/>
</dbReference>
<dbReference type="InterPro" id="IPR013324">
    <property type="entry name" value="RNA_pol_sigma_r3/r4-like"/>
</dbReference>
<feature type="domain" description="RNA polymerase sigma factor 70 region 4 type 2" evidence="6">
    <location>
        <begin position="115"/>
        <end position="167"/>
    </location>
</feature>
<evidence type="ECO:0000256" key="2">
    <source>
        <dbReference type="ARBA" id="ARBA00023015"/>
    </source>
</evidence>
<dbReference type="SUPFAM" id="SSF88659">
    <property type="entry name" value="Sigma3 and sigma4 domains of RNA polymerase sigma factors"/>
    <property type="match status" value="1"/>
</dbReference>
<dbReference type="RefSeq" id="WP_089086407.1">
    <property type="nucleotide sequence ID" value="NZ_AP018823.1"/>
</dbReference>
<evidence type="ECO:0000313" key="8">
    <source>
        <dbReference type="Proteomes" id="UP000198290"/>
    </source>
</evidence>
<dbReference type="InterPro" id="IPR013325">
    <property type="entry name" value="RNA_pol_sigma_r2"/>
</dbReference>
<name>A0A3G9GRZ8_9NEIS</name>
<dbReference type="OrthoDB" id="9783733at2"/>
<dbReference type="Gene3D" id="1.10.1740.10">
    <property type="match status" value="1"/>
</dbReference>
<evidence type="ECO:0000256" key="1">
    <source>
        <dbReference type="ARBA" id="ARBA00010641"/>
    </source>
</evidence>
<evidence type="ECO:0000256" key="3">
    <source>
        <dbReference type="ARBA" id="ARBA00023082"/>
    </source>
</evidence>
<dbReference type="SUPFAM" id="SSF88946">
    <property type="entry name" value="Sigma2 domain of RNA polymerase sigma factors"/>
    <property type="match status" value="1"/>
</dbReference>
<dbReference type="InterPro" id="IPR007627">
    <property type="entry name" value="RNA_pol_sigma70_r2"/>
</dbReference>
<reference evidence="7 8" key="2">
    <citation type="journal article" date="2017" name="Genome Announc.">
        <title>Draft genome sequence of Aquitalea magnusonii strain H3, a plant growth-promoting bacterium of duckweed Lemna minor.</title>
        <authorList>
            <person name="Ishizawa H."/>
            <person name="Kuroda M."/>
            <person name="Ike M."/>
        </authorList>
    </citation>
    <scope>NUCLEOTIDE SEQUENCE [LARGE SCALE GENOMIC DNA]</scope>
    <source>
        <strain evidence="7 8">H3</strain>
    </source>
</reference>
<dbReference type="InterPro" id="IPR039425">
    <property type="entry name" value="RNA_pol_sigma-70-like"/>
</dbReference>
<dbReference type="PANTHER" id="PTHR43133:SF63">
    <property type="entry name" value="RNA POLYMERASE SIGMA FACTOR FECI-RELATED"/>
    <property type="match status" value="1"/>
</dbReference>
<dbReference type="InterPro" id="IPR036388">
    <property type="entry name" value="WH-like_DNA-bd_sf"/>
</dbReference>
<sequence length="175" mass="19325">MSPPGPLAHNAAQSVDALYRQHHRWLEGWLRGKLGPSQDHAADLAHDTFVRVLHKQLFASLQAPRPLLATIARGLMIDLFRRQDLERAYLEVLAGQPESLVPSPEQQALVIETLLQVDAMLAGLGSRPKQAFLLAQLDGMSYPDIARTLGVSVSSIKKYMVKALSHCLAYQLAQD</sequence>
<reference evidence="8" key="1">
    <citation type="journal article" date="2017" name="Biotechnol. Biofuels">
        <title>Evaluation of environmental bacterial communities as a factor affecting the growth of duckweed Lemna minor.</title>
        <authorList>
            <person name="Ishizawa H."/>
            <person name="Kuroda M."/>
            <person name="Morikawa M."/>
            <person name="Ike M."/>
        </authorList>
    </citation>
    <scope>NUCLEOTIDE SEQUENCE [LARGE SCALE GENOMIC DNA]</scope>
    <source>
        <strain evidence="8">H3</strain>
    </source>
</reference>
<dbReference type="Gene3D" id="1.10.10.10">
    <property type="entry name" value="Winged helix-like DNA-binding domain superfamily/Winged helix DNA-binding domain"/>
    <property type="match status" value="1"/>
</dbReference>
<evidence type="ECO:0000259" key="6">
    <source>
        <dbReference type="Pfam" id="PF08281"/>
    </source>
</evidence>
<dbReference type="KEGG" id="amah:DLM_3651"/>
<dbReference type="NCBIfam" id="NF009180">
    <property type="entry name" value="PRK12528.1"/>
    <property type="match status" value="1"/>
</dbReference>
<reference evidence="8" key="3">
    <citation type="journal article" date="2017" name="Plant Physiol. Biochem.">
        <title>Differential oxidative and antioxidative response of duckweed Lemna minor toward plant growth promoting/inhibiting bacteria.</title>
        <authorList>
            <person name="Ishizawa H."/>
            <person name="Kuroda M."/>
            <person name="Morikawa M."/>
            <person name="Ike M."/>
        </authorList>
    </citation>
    <scope>NUCLEOTIDE SEQUENCE [LARGE SCALE GENOMIC DNA]</scope>
    <source>
        <strain evidence="8">H3</strain>
    </source>
</reference>
<keyword evidence="3" id="KW-0731">Sigma factor</keyword>